<evidence type="ECO:0000313" key="1">
    <source>
        <dbReference type="EMBL" id="KKW89516.1"/>
    </source>
</evidence>
<organism evidence="1 2">
    <name type="scientific">Sphingobium chungbukense</name>
    <dbReference type="NCBI Taxonomy" id="56193"/>
    <lineage>
        <taxon>Bacteria</taxon>
        <taxon>Pseudomonadati</taxon>
        <taxon>Pseudomonadota</taxon>
        <taxon>Alphaproteobacteria</taxon>
        <taxon>Sphingomonadales</taxon>
        <taxon>Sphingomonadaceae</taxon>
        <taxon>Sphingobium</taxon>
    </lineage>
</organism>
<name>A0A0M3AKP1_9SPHN</name>
<comment type="caution">
    <text evidence="1">The sequence shown here is derived from an EMBL/GenBank/DDBJ whole genome shotgun (WGS) entry which is preliminary data.</text>
</comment>
<dbReference type="Proteomes" id="UP000033874">
    <property type="component" value="Unassembled WGS sequence"/>
</dbReference>
<gene>
    <name evidence="1" type="ORF">YP76_25055</name>
</gene>
<keyword evidence="2" id="KW-1185">Reference proteome</keyword>
<reference evidence="1 2" key="1">
    <citation type="submission" date="2015-04" db="EMBL/GenBank/DDBJ databases">
        <title>Genome sequence of aromatic hydrocarbons-degrading Sphingobium chungbukense DJ77.</title>
        <authorList>
            <person name="Kim Y.-C."/>
            <person name="Chae J.-C."/>
        </authorList>
    </citation>
    <scope>NUCLEOTIDE SEQUENCE [LARGE SCALE GENOMIC DNA]</scope>
    <source>
        <strain evidence="1 2">DJ77</strain>
    </source>
</reference>
<dbReference type="EMBL" id="LBIC01000020">
    <property type="protein sequence ID" value="KKW89516.1"/>
    <property type="molecule type" value="Genomic_DNA"/>
</dbReference>
<dbReference type="PATRIC" id="fig|56193.3.peg.5292"/>
<proteinExistence type="predicted"/>
<evidence type="ECO:0000313" key="2">
    <source>
        <dbReference type="Proteomes" id="UP000033874"/>
    </source>
</evidence>
<accession>A0A0M3AKP1</accession>
<sequence>MNDHTKDHLDFTVSKGGAGSLEDWCGSQAVRGVQSLVEQRLSQGFAELDCQTGDVEVRQQLYATLVGKAISLARQRLPDNPFLEDVLRASHFDDEVAAQAGQAGEAIPLRSPVTI</sequence>
<dbReference type="AlphaFoldDB" id="A0A0M3AKP1"/>
<protein>
    <submittedName>
        <fullName evidence="1">Uncharacterized protein</fullName>
    </submittedName>
</protein>